<dbReference type="GO" id="GO:0015074">
    <property type="term" value="P:DNA integration"/>
    <property type="evidence" value="ECO:0007669"/>
    <property type="project" value="InterPro"/>
</dbReference>
<dbReference type="PANTHER" id="PTHR37984:SF5">
    <property type="entry name" value="PROTEIN NYNRIN-LIKE"/>
    <property type="match status" value="1"/>
</dbReference>
<dbReference type="Proteomes" id="UP000257109">
    <property type="component" value="Unassembled WGS sequence"/>
</dbReference>
<accession>A0A371GD60</accession>
<dbReference type="PANTHER" id="PTHR37984">
    <property type="entry name" value="PROTEIN CBG26694"/>
    <property type="match status" value="1"/>
</dbReference>
<dbReference type="Pfam" id="PF00665">
    <property type="entry name" value="rve"/>
    <property type="match status" value="1"/>
</dbReference>
<evidence type="ECO:0000313" key="2">
    <source>
        <dbReference type="EMBL" id="RDX88459.1"/>
    </source>
</evidence>
<dbReference type="InterPro" id="IPR012337">
    <property type="entry name" value="RNaseH-like_sf"/>
</dbReference>
<dbReference type="InterPro" id="IPR036397">
    <property type="entry name" value="RNaseH_sf"/>
</dbReference>
<gene>
    <name evidence="2" type="ORF">CR513_29945</name>
</gene>
<reference evidence="2" key="1">
    <citation type="submission" date="2018-05" db="EMBL/GenBank/DDBJ databases">
        <title>Draft genome of Mucuna pruriens seed.</title>
        <authorList>
            <person name="Nnadi N.E."/>
            <person name="Vos R."/>
            <person name="Hasami M.H."/>
            <person name="Devisetty U.K."/>
            <person name="Aguiy J.C."/>
        </authorList>
    </citation>
    <scope>NUCLEOTIDE SEQUENCE [LARGE SCALE GENOMIC DNA]</scope>
    <source>
        <strain evidence="2">JCA_2017</strain>
    </source>
</reference>
<dbReference type="EMBL" id="QJKJ01005932">
    <property type="protein sequence ID" value="RDX88459.1"/>
    <property type="molecule type" value="Genomic_DNA"/>
</dbReference>
<proteinExistence type="predicted"/>
<sequence>MVILQIGGGYPRPLPYDTRTDKILVVVVDHFTKWVEAELVASILAKRIKQFYWRKIIYCFSLPIAIMSDNGSQFASRSTAEFYEQLKYKQLFTVWKKQKADEWRSFHRYSSHTILCPQSTTNETPFCLMFGIEAMILAEIREPSPRTTLFRPSENKEELRENLNLQWK</sequence>
<feature type="non-terminal residue" evidence="2">
    <location>
        <position position="1"/>
    </location>
</feature>
<organism evidence="2 3">
    <name type="scientific">Mucuna pruriens</name>
    <name type="common">Velvet bean</name>
    <name type="synonym">Dolichos pruriens</name>
    <dbReference type="NCBI Taxonomy" id="157652"/>
    <lineage>
        <taxon>Eukaryota</taxon>
        <taxon>Viridiplantae</taxon>
        <taxon>Streptophyta</taxon>
        <taxon>Embryophyta</taxon>
        <taxon>Tracheophyta</taxon>
        <taxon>Spermatophyta</taxon>
        <taxon>Magnoliopsida</taxon>
        <taxon>eudicotyledons</taxon>
        <taxon>Gunneridae</taxon>
        <taxon>Pentapetalae</taxon>
        <taxon>rosids</taxon>
        <taxon>fabids</taxon>
        <taxon>Fabales</taxon>
        <taxon>Fabaceae</taxon>
        <taxon>Papilionoideae</taxon>
        <taxon>50 kb inversion clade</taxon>
        <taxon>NPAAA clade</taxon>
        <taxon>indigoferoid/millettioid clade</taxon>
        <taxon>Phaseoleae</taxon>
        <taxon>Mucuna</taxon>
    </lineage>
</organism>
<name>A0A371GD60_MUCPR</name>
<comment type="caution">
    <text evidence="2">The sequence shown here is derived from an EMBL/GenBank/DDBJ whole genome shotgun (WGS) entry which is preliminary data.</text>
</comment>
<feature type="domain" description="Integrase catalytic" evidence="1">
    <location>
        <begin position="1"/>
        <end position="160"/>
    </location>
</feature>
<dbReference type="SUPFAM" id="SSF53098">
    <property type="entry name" value="Ribonuclease H-like"/>
    <property type="match status" value="1"/>
</dbReference>
<protein>
    <recommendedName>
        <fullName evidence="1">Integrase catalytic domain-containing protein</fullName>
    </recommendedName>
</protein>
<dbReference type="AlphaFoldDB" id="A0A371GD60"/>
<dbReference type="GO" id="GO:0003676">
    <property type="term" value="F:nucleic acid binding"/>
    <property type="evidence" value="ECO:0007669"/>
    <property type="project" value="InterPro"/>
</dbReference>
<keyword evidence="3" id="KW-1185">Reference proteome</keyword>
<dbReference type="InterPro" id="IPR050951">
    <property type="entry name" value="Retrovirus_Pol_polyprotein"/>
</dbReference>
<dbReference type="Gene3D" id="3.30.420.10">
    <property type="entry name" value="Ribonuclease H-like superfamily/Ribonuclease H"/>
    <property type="match status" value="1"/>
</dbReference>
<evidence type="ECO:0000313" key="3">
    <source>
        <dbReference type="Proteomes" id="UP000257109"/>
    </source>
</evidence>
<dbReference type="OrthoDB" id="1739513at2759"/>
<evidence type="ECO:0000259" key="1">
    <source>
        <dbReference type="PROSITE" id="PS50994"/>
    </source>
</evidence>
<dbReference type="PROSITE" id="PS50994">
    <property type="entry name" value="INTEGRASE"/>
    <property type="match status" value="1"/>
</dbReference>
<dbReference type="InterPro" id="IPR001584">
    <property type="entry name" value="Integrase_cat-core"/>
</dbReference>